<dbReference type="Proteomes" id="UP001319180">
    <property type="component" value="Unassembled WGS sequence"/>
</dbReference>
<gene>
    <name evidence="1" type="ORF">KK078_20150</name>
</gene>
<accession>A0AAP2DCJ8</accession>
<dbReference type="EMBL" id="JAHESC010000032">
    <property type="protein sequence ID" value="MBT1688892.1"/>
    <property type="molecule type" value="Genomic_DNA"/>
</dbReference>
<dbReference type="RefSeq" id="WP_254092119.1">
    <property type="nucleotide sequence ID" value="NZ_JAHESC010000032.1"/>
</dbReference>
<reference evidence="1 2" key="1">
    <citation type="submission" date="2021-05" db="EMBL/GenBank/DDBJ databases">
        <title>A Polyphasic approach of four new species of the genus Ohtaekwangia: Ohtaekwangia histidinii sp. nov., Ohtaekwangia cretensis sp. nov., Ohtaekwangia indiensis sp. nov., Ohtaekwangia reichenbachii sp. nov. from diverse environment.</title>
        <authorList>
            <person name="Octaviana S."/>
        </authorList>
    </citation>
    <scope>NUCLEOTIDE SEQUENCE [LARGE SCALE GENOMIC DNA]</scope>
    <source>
        <strain evidence="1 2">PWU37</strain>
    </source>
</reference>
<keyword evidence="2" id="KW-1185">Reference proteome</keyword>
<protein>
    <submittedName>
        <fullName evidence="1">Uncharacterized protein</fullName>
    </submittedName>
</protein>
<evidence type="ECO:0000313" key="1">
    <source>
        <dbReference type="EMBL" id="MBT1688892.1"/>
    </source>
</evidence>
<proteinExistence type="predicted"/>
<sequence length="106" mass="12214">MVKQNACEICNHAEQRAEKEDNAVALSSSNIHLSVIHGIKDAPRPRRTFRNFTKRCQLEVIALNISHFLLIFLKRSWTSIAMEHNGWPGTIILVLLKKIKLRRNVD</sequence>
<evidence type="ECO:0000313" key="2">
    <source>
        <dbReference type="Proteomes" id="UP001319180"/>
    </source>
</evidence>
<name>A0AAP2DCJ8_9BACT</name>
<comment type="caution">
    <text evidence="1">The sequence shown here is derived from an EMBL/GenBank/DDBJ whole genome shotgun (WGS) entry which is preliminary data.</text>
</comment>
<dbReference type="AlphaFoldDB" id="A0AAP2DCJ8"/>
<organism evidence="1 2">
    <name type="scientific">Dawidia soli</name>
    <dbReference type="NCBI Taxonomy" id="2782352"/>
    <lineage>
        <taxon>Bacteria</taxon>
        <taxon>Pseudomonadati</taxon>
        <taxon>Bacteroidota</taxon>
        <taxon>Cytophagia</taxon>
        <taxon>Cytophagales</taxon>
        <taxon>Chryseotaleaceae</taxon>
        <taxon>Dawidia</taxon>
    </lineage>
</organism>